<protein>
    <submittedName>
        <fullName evidence="2">Uncharacterized protein</fullName>
    </submittedName>
</protein>
<feature type="region of interest" description="Disordered" evidence="1">
    <location>
        <begin position="67"/>
        <end position="181"/>
    </location>
</feature>
<name>X8IVS5_9AGAM</name>
<evidence type="ECO:0000313" key="3">
    <source>
        <dbReference type="Proteomes" id="UP000030108"/>
    </source>
</evidence>
<feature type="compositionally biased region" description="Polar residues" evidence="1">
    <location>
        <begin position="86"/>
        <end position="102"/>
    </location>
</feature>
<proteinExistence type="predicted"/>
<feature type="compositionally biased region" description="Polar residues" evidence="1">
    <location>
        <begin position="112"/>
        <end position="131"/>
    </location>
</feature>
<evidence type="ECO:0000313" key="2">
    <source>
        <dbReference type="EMBL" id="EUC53870.1"/>
    </source>
</evidence>
<feature type="compositionally biased region" description="Acidic residues" evidence="1">
    <location>
        <begin position="136"/>
        <end position="148"/>
    </location>
</feature>
<gene>
    <name evidence="2" type="ORF">RSOL_018980</name>
</gene>
<feature type="compositionally biased region" description="Acidic residues" evidence="1">
    <location>
        <begin position="73"/>
        <end position="84"/>
    </location>
</feature>
<dbReference type="EMBL" id="JATN01000322">
    <property type="protein sequence ID" value="EUC53870.1"/>
    <property type="molecule type" value="Genomic_DNA"/>
</dbReference>
<comment type="caution">
    <text evidence="2">The sequence shown here is derived from an EMBL/GenBank/DDBJ whole genome shotgun (WGS) entry which is preliminary data.</text>
</comment>
<sequence>MTIDATEQADNAPVQVDLGNLAATVALASEALEAAVEGLTGAAMAVTEANRILGRLRSDLAKLMQSAKHAESFEEPDSGDEVGTDEGSQGQINQNVTDQGSMPRSEFDDPVNSASLSESPGEQIPASQPQAASHDADDDLVETSEVDDTHDALPSSPVATPSRVEPTSPIQSPEPDLPVLNNEQWDPSRLLNAMKSHLLIPPGWNYIHLDQSSDALAFIAYMALQANRIICIVPDYRLGTYAQLLKSLTHASIHRLDTPEQFKHTSERITRLDPSSFNVFFTPYSKFIANAALFQLLSPDCILHWDQPASAYYYVMLTSLVPTMRTCVMVIGEDHFNGEAYGVEQYSDTVLDACFSPNSPFQLLCQVSSELLPEERHPVQNAQPSGSRMNVLQSEPIQNMPSSIVTGPGQSQHPHPLGHYYIVLDNPRDKDIIAFISYVALNSVKVICHIPKGKNLALYQRLISLVTNISVITSAGIKNRHLKVATRQLKSERTAVLLRTATPDWYSFLSGSLVDSVIHWGVPRDLTNYVDECRTKVQRSYLILTMSQYSSIQWKLDSNHWIQRHPHLQASEFSRQGSWLNDLRTQVARLS</sequence>
<dbReference type="Proteomes" id="UP000030108">
    <property type="component" value="Unassembled WGS sequence"/>
</dbReference>
<accession>X8IVS5</accession>
<dbReference type="OrthoDB" id="3263364at2759"/>
<evidence type="ECO:0000256" key="1">
    <source>
        <dbReference type="SAM" id="MobiDB-lite"/>
    </source>
</evidence>
<dbReference type="AlphaFoldDB" id="X8IVS5"/>
<reference evidence="3" key="1">
    <citation type="journal article" date="2014" name="Genome Announc.">
        <title>Draft genome sequence of the plant-pathogenic soil fungus Rhizoctonia solani anastomosis group 3 strain Rhs1AP.</title>
        <authorList>
            <person name="Cubeta M.A."/>
            <person name="Thomas E."/>
            <person name="Dean R.A."/>
            <person name="Jabaji S."/>
            <person name="Neate S.M."/>
            <person name="Tavantzis S."/>
            <person name="Toda T."/>
            <person name="Vilgalys R."/>
            <person name="Bharathan N."/>
            <person name="Fedorova-Abrams N."/>
            <person name="Pakala S.B."/>
            <person name="Pakala S.M."/>
            <person name="Zafar N."/>
            <person name="Joardar V."/>
            <person name="Losada L."/>
            <person name="Nierman W.C."/>
        </authorList>
    </citation>
    <scope>NUCLEOTIDE SEQUENCE [LARGE SCALE GENOMIC DNA]</scope>
    <source>
        <strain evidence="3">AG-3</strain>
    </source>
</reference>
<organism evidence="2 3">
    <name type="scientific">Rhizoctonia solani AG-3 Rhs1AP</name>
    <dbReference type="NCBI Taxonomy" id="1086054"/>
    <lineage>
        <taxon>Eukaryota</taxon>
        <taxon>Fungi</taxon>
        <taxon>Dikarya</taxon>
        <taxon>Basidiomycota</taxon>
        <taxon>Agaricomycotina</taxon>
        <taxon>Agaricomycetes</taxon>
        <taxon>Cantharellales</taxon>
        <taxon>Ceratobasidiaceae</taxon>
        <taxon>Rhizoctonia</taxon>
    </lineage>
</organism>